<feature type="coiled-coil region" evidence="5">
    <location>
        <begin position="192"/>
        <end position="219"/>
    </location>
</feature>
<keyword evidence="3" id="KW-0863">Zinc-finger</keyword>
<dbReference type="GO" id="GO:0008270">
    <property type="term" value="F:zinc ion binding"/>
    <property type="evidence" value="ECO:0007669"/>
    <property type="project" value="UniProtKB-KW"/>
</dbReference>
<dbReference type="Pfam" id="PF12936">
    <property type="entry name" value="Kri1_C"/>
    <property type="match status" value="1"/>
</dbReference>
<accession>A0AAD2DAW9</accession>
<feature type="coiled-coil region" evidence="5">
    <location>
        <begin position="309"/>
        <end position="342"/>
    </location>
</feature>
<organism evidence="8 9">
    <name type="scientific">Euplotes crassus</name>
    <dbReference type="NCBI Taxonomy" id="5936"/>
    <lineage>
        <taxon>Eukaryota</taxon>
        <taxon>Sar</taxon>
        <taxon>Alveolata</taxon>
        <taxon>Ciliophora</taxon>
        <taxon>Intramacronucleata</taxon>
        <taxon>Spirotrichea</taxon>
        <taxon>Hypotrichia</taxon>
        <taxon>Euplotida</taxon>
        <taxon>Euplotidae</taxon>
        <taxon>Moneuplotes</taxon>
    </lineage>
</organism>
<feature type="region of interest" description="Disordered" evidence="6">
    <location>
        <begin position="1"/>
        <end position="24"/>
    </location>
</feature>
<evidence type="ECO:0000313" key="8">
    <source>
        <dbReference type="EMBL" id="CAI2387649.1"/>
    </source>
</evidence>
<evidence type="ECO:0000256" key="5">
    <source>
        <dbReference type="SAM" id="Coils"/>
    </source>
</evidence>
<reference evidence="8" key="1">
    <citation type="submission" date="2023-07" db="EMBL/GenBank/DDBJ databases">
        <authorList>
            <consortium name="AG Swart"/>
            <person name="Singh M."/>
            <person name="Singh A."/>
            <person name="Seah K."/>
            <person name="Emmerich C."/>
        </authorList>
    </citation>
    <scope>NUCLEOTIDE SEQUENCE</scope>
    <source>
        <strain evidence="8">DP1</strain>
    </source>
</reference>
<keyword evidence="2" id="KW-0479">Metal-binding</keyword>
<feature type="region of interest" description="Disordered" evidence="6">
    <location>
        <begin position="138"/>
        <end position="162"/>
    </location>
</feature>
<dbReference type="GO" id="GO:0030686">
    <property type="term" value="C:90S preribosome"/>
    <property type="evidence" value="ECO:0007669"/>
    <property type="project" value="TreeGrafter"/>
</dbReference>
<evidence type="ECO:0000256" key="4">
    <source>
        <dbReference type="ARBA" id="ARBA00022833"/>
    </source>
</evidence>
<dbReference type="GO" id="GO:0005730">
    <property type="term" value="C:nucleolus"/>
    <property type="evidence" value="ECO:0007669"/>
    <property type="project" value="TreeGrafter"/>
</dbReference>
<feature type="region of interest" description="Disordered" evidence="6">
    <location>
        <begin position="411"/>
        <end position="440"/>
    </location>
</feature>
<keyword evidence="9" id="KW-1185">Reference proteome</keyword>
<dbReference type="InterPro" id="IPR043145">
    <property type="entry name" value="Znf_ZZ_sf"/>
</dbReference>
<comment type="caution">
    <text evidence="8">The sequence shown here is derived from an EMBL/GenBank/DDBJ whole genome shotgun (WGS) entry which is preliminary data.</text>
</comment>
<comment type="similarity">
    <text evidence="1">Belongs to the KRI1 family.</text>
</comment>
<dbReference type="PANTHER" id="PTHR14490:SF5">
    <property type="entry name" value="PROTEIN KRI1 HOMOLOG"/>
    <property type="match status" value="1"/>
</dbReference>
<feature type="compositionally biased region" description="Acidic residues" evidence="6">
    <location>
        <begin position="54"/>
        <end position="67"/>
    </location>
</feature>
<dbReference type="SUPFAM" id="SSF57850">
    <property type="entry name" value="RING/U-box"/>
    <property type="match status" value="1"/>
</dbReference>
<evidence type="ECO:0000256" key="6">
    <source>
        <dbReference type="SAM" id="MobiDB-lite"/>
    </source>
</evidence>
<proteinExistence type="inferred from homology"/>
<dbReference type="Gene3D" id="3.30.60.90">
    <property type="match status" value="1"/>
</dbReference>
<dbReference type="Pfam" id="PF05178">
    <property type="entry name" value="Kri1"/>
    <property type="match status" value="1"/>
</dbReference>
<protein>
    <recommendedName>
        <fullName evidence="7">Kri1-like C-terminal domain-containing protein</fullName>
    </recommendedName>
</protein>
<sequence length="754" mass="89643">MSNKKSQLFGEEDQVQGSTKLATKSNLNVNKAFADKFEKRETKKLLQKGKQMESEEDSSEYSDEDSEGVLINDTVEHKFLETIARIRANDPQLKEAKENIFEDKDFDIENIKEKPKEEKPVTFKSMMAEKVKKRFGKNLEKNIDEVSDHDSEAEDEEKKETDVQLQKRLKADFLKAADDEAEVSDSDILMVKEKTKEELQKETEEMKKYEEIEKQKKMEQNKFLNNFWTNKANKKLTEEDKFLRSYILGEKWKEIEEDIDEDADEEDFERDSEMEEFEENYNFRFEERDGDKIRTYPRTIEDTYRIARNRRMENKIAKKKRMKEYIKEKKQEMEQIANIKKQEIMKKVQQAEEIAGSHTISKKLKKELETDFNPKAYDKIMAKAFNDDYYEEDDQKEKVFEKTVVDDYPEVNRYEEKPQAEGEGDEESKEDKEDDKEPEITEEQAKLLKKKREVKQAFKKLEEEGDFDIWYSCDGCMDAIKPGKFRFDCKICDNFTFCQKCFKNNQSHSHPFKKKKVPGNLAPPENKEKLLSEAYMLCSFCKVSLLDKSKRAYLCQDCNFYLCKDCKKDNCQGHNVQKEKKRITEEEETQEKSQFLDGMLEDYYNTGFEDIIGKDIYTRFKYTNVKKSNFGLSNDEILLLNDKELNNLVSLKKYKPYRNDEDRINLHKVNHIKKKLSKRIEDERKQLKKVLKQDIKLQKEKLLGIKTDAKEQMRQLRRNEKAKERKQEKKEMHTGEGVQKQTGGKRNRKDLYGI</sequence>
<dbReference type="Proteomes" id="UP001295684">
    <property type="component" value="Unassembled WGS sequence"/>
</dbReference>
<evidence type="ECO:0000256" key="1">
    <source>
        <dbReference type="ARBA" id="ARBA00007473"/>
    </source>
</evidence>
<dbReference type="EMBL" id="CAMPGE010030144">
    <property type="protein sequence ID" value="CAI2387649.1"/>
    <property type="molecule type" value="Genomic_DNA"/>
</dbReference>
<dbReference type="InterPro" id="IPR018034">
    <property type="entry name" value="Kri1"/>
</dbReference>
<feature type="region of interest" description="Disordered" evidence="6">
    <location>
        <begin position="44"/>
        <end position="68"/>
    </location>
</feature>
<keyword evidence="5" id="KW-0175">Coiled coil</keyword>
<keyword evidence="4" id="KW-0862">Zinc</keyword>
<feature type="region of interest" description="Disordered" evidence="6">
    <location>
        <begin position="708"/>
        <end position="754"/>
    </location>
</feature>
<dbReference type="InterPro" id="IPR024626">
    <property type="entry name" value="Kri1-like_C"/>
</dbReference>
<evidence type="ECO:0000256" key="3">
    <source>
        <dbReference type="ARBA" id="ARBA00022771"/>
    </source>
</evidence>
<feature type="compositionally biased region" description="Acidic residues" evidence="6">
    <location>
        <begin position="422"/>
        <end position="440"/>
    </location>
</feature>
<dbReference type="AlphaFoldDB" id="A0AAD2DAW9"/>
<evidence type="ECO:0000256" key="2">
    <source>
        <dbReference type="ARBA" id="ARBA00022723"/>
    </source>
</evidence>
<feature type="domain" description="Kri1-like C-terminal" evidence="7">
    <location>
        <begin position="597"/>
        <end position="678"/>
    </location>
</feature>
<feature type="compositionally biased region" description="Polar residues" evidence="6">
    <location>
        <begin position="15"/>
        <end position="24"/>
    </location>
</feature>
<feature type="compositionally biased region" description="Basic and acidic residues" evidence="6">
    <location>
        <begin position="411"/>
        <end position="420"/>
    </location>
</feature>
<gene>
    <name evidence="8" type="ORF">ECRASSUSDP1_LOCUS29283</name>
</gene>
<dbReference type="CDD" id="cd02249">
    <property type="entry name" value="ZZ"/>
    <property type="match status" value="1"/>
</dbReference>
<evidence type="ECO:0000313" key="9">
    <source>
        <dbReference type="Proteomes" id="UP001295684"/>
    </source>
</evidence>
<evidence type="ECO:0000259" key="7">
    <source>
        <dbReference type="Pfam" id="PF12936"/>
    </source>
</evidence>
<feature type="compositionally biased region" description="Basic and acidic residues" evidence="6">
    <location>
        <begin position="708"/>
        <end position="734"/>
    </location>
</feature>
<name>A0AAD2DAW9_EUPCR</name>
<dbReference type="PANTHER" id="PTHR14490">
    <property type="entry name" value="ZINC FINGER, ZZ TYPE"/>
    <property type="match status" value="1"/>
</dbReference>
<dbReference type="GO" id="GO:0000447">
    <property type="term" value="P:endonucleolytic cleavage in ITS1 to separate SSU-rRNA from 5.8S rRNA and LSU-rRNA from tricistronic rRNA transcript (SSU-rRNA, 5.8S rRNA, LSU-rRNA)"/>
    <property type="evidence" value="ECO:0007669"/>
    <property type="project" value="TreeGrafter"/>
</dbReference>